<organism evidence="12 13">
    <name type="scientific">Mycolicibacterium goodii</name>
    <name type="common">Mycobacterium goodii</name>
    <dbReference type="NCBI Taxonomy" id="134601"/>
    <lineage>
        <taxon>Bacteria</taxon>
        <taxon>Bacillati</taxon>
        <taxon>Actinomycetota</taxon>
        <taxon>Actinomycetes</taxon>
        <taxon>Mycobacteriales</taxon>
        <taxon>Mycobacteriaceae</taxon>
        <taxon>Mycolicibacterium</taxon>
    </lineage>
</organism>
<feature type="binding site" evidence="9">
    <location>
        <begin position="422"/>
        <end position="429"/>
    </location>
    <ligand>
        <name>ATP</name>
        <dbReference type="ChEBI" id="CHEBI:30616"/>
    </ligand>
</feature>
<evidence type="ECO:0000256" key="9">
    <source>
        <dbReference type="PROSITE-ProRule" id="PRU00289"/>
    </source>
</evidence>
<dbReference type="Gene3D" id="3.40.50.300">
    <property type="entry name" value="P-loop containing nucleotide triphosphate hydrolases"/>
    <property type="match status" value="4"/>
</dbReference>
<evidence type="ECO:0000256" key="7">
    <source>
        <dbReference type="ARBA" id="ARBA00022989"/>
    </source>
</evidence>
<gene>
    <name evidence="12" type="primary">eccCb</name>
    <name evidence="12" type="ORF">KL859_02770</name>
</gene>
<dbReference type="SUPFAM" id="SSF52540">
    <property type="entry name" value="P-loop containing nucleoside triphosphate hydrolases"/>
    <property type="match status" value="3"/>
</dbReference>
<keyword evidence="7 10" id="KW-1133">Transmembrane helix</keyword>
<feature type="domain" description="FtsK" evidence="11">
    <location>
        <begin position="1010"/>
        <end position="1193"/>
    </location>
</feature>
<evidence type="ECO:0000256" key="8">
    <source>
        <dbReference type="ARBA" id="ARBA00023136"/>
    </source>
</evidence>
<dbReference type="NCBIfam" id="TIGR03925">
    <property type="entry name" value="T7SS_EccC_b"/>
    <property type="match status" value="1"/>
</dbReference>
<evidence type="ECO:0000256" key="5">
    <source>
        <dbReference type="ARBA" id="ARBA00022741"/>
    </source>
</evidence>
<feature type="binding site" evidence="9">
    <location>
        <begin position="740"/>
        <end position="747"/>
    </location>
    <ligand>
        <name>ATP</name>
        <dbReference type="ChEBI" id="CHEBI:30616"/>
    </ligand>
</feature>
<dbReference type="EMBL" id="JAHBOM010000002">
    <property type="protein sequence ID" value="MBU8821793.1"/>
    <property type="molecule type" value="Genomic_DNA"/>
</dbReference>
<dbReference type="InterPro" id="IPR050206">
    <property type="entry name" value="FtsK/SpoIIIE/SftA"/>
</dbReference>
<keyword evidence="2" id="KW-1003">Cell membrane</keyword>
<dbReference type="Pfam" id="PF01580">
    <property type="entry name" value="FtsK_SpoIIIE"/>
    <property type="match status" value="3"/>
</dbReference>
<dbReference type="PANTHER" id="PTHR22683">
    <property type="entry name" value="SPORULATION PROTEIN RELATED"/>
    <property type="match status" value="1"/>
</dbReference>
<feature type="transmembrane region" description="Helical" evidence="10">
    <location>
        <begin position="30"/>
        <end position="51"/>
    </location>
</feature>
<dbReference type="SMART" id="SM00382">
    <property type="entry name" value="AAA"/>
    <property type="match status" value="3"/>
</dbReference>
<evidence type="ECO:0000256" key="6">
    <source>
        <dbReference type="ARBA" id="ARBA00022840"/>
    </source>
</evidence>
<dbReference type="InterPro" id="IPR003593">
    <property type="entry name" value="AAA+_ATPase"/>
</dbReference>
<comment type="subcellular location">
    <subcellularLocation>
        <location evidence="1">Cell membrane</location>
        <topology evidence="1">Multi-pass membrane protein</topology>
    </subcellularLocation>
</comment>
<evidence type="ECO:0000256" key="1">
    <source>
        <dbReference type="ARBA" id="ARBA00004651"/>
    </source>
</evidence>
<evidence type="ECO:0000256" key="4">
    <source>
        <dbReference type="ARBA" id="ARBA00022737"/>
    </source>
</evidence>
<dbReference type="CDD" id="cd01127">
    <property type="entry name" value="TrwB_TraG_TraD_VirD4"/>
    <property type="match status" value="1"/>
</dbReference>
<evidence type="ECO:0000259" key="11">
    <source>
        <dbReference type="PROSITE" id="PS50901"/>
    </source>
</evidence>
<keyword evidence="4" id="KW-0677">Repeat</keyword>
<dbReference type="PROSITE" id="PS50901">
    <property type="entry name" value="FTSK"/>
    <property type="match status" value="3"/>
</dbReference>
<keyword evidence="3 10" id="KW-0812">Transmembrane</keyword>
<dbReference type="InterPro" id="IPR002543">
    <property type="entry name" value="FtsK_dom"/>
</dbReference>
<proteinExistence type="predicted"/>
<protein>
    <submittedName>
        <fullName evidence="12">Type VII secretion protein EccCb</fullName>
    </submittedName>
</protein>
<dbReference type="Proteomes" id="UP000696413">
    <property type="component" value="Unassembled WGS sequence"/>
</dbReference>
<reference evidence="12 13" key="1">
    <citation type="submission" date="2021-05" db="EMBL/GenBank/DDBJ databases">
        <title>Draft Genome Sequences of Clinical Respiratory Isolates of Mycobacterium goodii Recovered in Ireland.</title>
        <authorList>
            <person name="Flanagan P.R."/>
            <person name="Mok S."/>
            <person name="Roycroft E."/>
            <person name="Rogers T.R."/>
            <person name="Fitzgibbon M."/>
        </authorList>
    </citation>
    <scope>NUCLEOTIDE SEQUENCE [LARGE SCALE GENOMIC DNA]</scope>
    <source>
        <strain evidence="12 13">14IE55</strain>
    </source>
</reference>
<dbReference type="InterPro" id="IPR023837">
    <property type="entry name" value="EccCb-like_Actinobacteria"/>
</dbReference>
<keyword evidence="5 9" id="KW-0547">Nucleotide-binding</keyword>
<comment type="caution">
    <text evidence="12">The sequence shown here is derived from an EMBL/GenBank/DDBJ whole genome shotgun (WGS) entry which is preliminary data.</text>
</comment>
<evidence type="ECO:0000256" key="10">
    <source>
        <dbReference type="SAM" id="Phobius"/>
    </source>
</evidence>
<evidence type="ECO:0000313" key="12">
    <source>
        <dbReference type="EMBL" id="MBU8821793.1"/>
    </source>
</evidence>
<sequence length="1229" mass="132146">MEKTDRIDAPTGEVLVDAPPEVPRATPVPIVTRLMPVVLVIAMVGMMVVYLRSGVATARGPAVMFFPAMMVMSVLATVVYSLRGAGRGAELERDRREYLRYLDGLDALAADTARAQWRTLRAAFPDPAVLWTLADGPRRWERDPRHPHFGEVRIGVGERALQTRLVPPESTGGAERDPVTSDALQRLLRERAVVDDVPITVRLGGHHALRGPEEPVTGLLRAMICQLATWHSPRDVVIAAVLDPAVTERWDWLKWLPHHRNARFDSVAQALATAEHGSAHLVILADSPVRVSIPDGVTVLSVGSATVSSDGREALIHVQPDEVRVGEVSARPDTLSAEQALTCARRLARYRAQTMSAQRSDWAQLIGIDDIEHVDVERLWRTPDPRRHLRVPIGTSDTGVRVDLDLKEAAMGGVGPHGLCVGATGSGKSELLRALVLGLIVTHAPEVLNLVLVDFKGGATFLGLDSAAHISALITNLADEAAMVARMGDALAGEVTRRQELLRAAGVGSVAEYRRSCPDRPPLPTLLVVVDEFSELLHQQPDFADLFVAIGRLGRSLGMHLLLASQRLDEGRLRGLESHLSYRICLKTFSPSESRAVLGVADAYDLPNTPGTAYLKTPSGEITRFQTAFVSGGYTAAPAAEPGDRVRAFTLNPSAAVQPRRTSTPTVLDATLAGVAGHGTPAHRIWLPPLPHAIPLSDVLMANSEPLTVAIGLVDKPFEQRRDRLHVDLSGAAGSVVIVGGPQSGKSTAARTLTVALAASHDPSDVQIYALDFGGGGLSTLTALPHVGAVAGRRDADLVRRIVAQLQHVVRERERTFEALGVDSMADYRIRRAQGQCGDDPYGDVFLVVDGWSALRTEFETLDSAITALAGQGLSYGVHVVVTATRWAELRPALKDQLGTRIELRLGDPAESEMDRRRARHLGQCPPGRGLTRDGHELLVALPRLDGTPDERGLGAAVTRVGDILRAQHAGAHAPRIHLLPRHVPGEDLVGVHCDRPATQVVVGLGEDELKPVTIDFAEEGDLLILGDAGCGKSTALHSLCDRLVRANHPSAVQLLVVDYRRQMLGALDDAHLRGYAVSAAAVETAVADLVGTLRGRMPGPDVTPRQLRDRTWWSGPELYVVVDDYDLVAGGAGNPLTPLLDFLPHARDLGLHLVIARRTGGAARAMFDPVLSRLKELGCMSLMMSASPDDGVLVGSVRPKPLPPGRGILITRTDPEMLIQVAMPCDVS</sequence>
<evidence type="ECO:0000256" key="3">
    <source>
        <dbReference type="ARBA" id="ARBA00022692"/>
    </source>
</evidence>
<keyword evidence="6 9" id="KW-0067">ATP-binding</keyword>
<feature type="transmembrane region" description="Helical" evidence="10">
    <location>
        <begin position="63"/>
        <end position="82"/>
    </location>
</feature>
<name>A0ABS6HHT3_MYCGD</name>
<feature type="binding site" evidence="9">
    <location>
        <begin position="1027"/>
        <end position="1034"/>
    </location>
    <ligand>
        <name>ATP</name>
        <dbReference type="ChEBI" id="CHEBI:30616"/>
    </ligand>
</feature>
<evidence type="ECO:0000313" key="13">
    <source>
        <dbReference type="Proteomes" id="UP000696413"/>
    </source>
</evidence>
<keyword evidence="8 10" id="KW-0472">Membrane</keyword>
<accession>A0ABS6HHT3</accession>
<keyword evidence="13" id="KW-1185">Reference proteome</keyword>
<dbReference type="RefSeq" id="WP_214394228.1">
    <property type="nucleotide sequence ID" value="NZ_JAHBOL010000008.1"/>
</dbReference>
<dbReference type="NCBIfam" id="TIGR03924">
    <property type="entry name" value="T7SS_EccC_a"/>
    <property type="match status" value="1"/>
</dbReference>
<feature type="domain" description="FtsK" evidence="11">
    <location>
        <begin position="397"/>
        <end position="595"/>
    </location>
</feature>
<evidence type="ECO:0000256" key="2">
    <source>
        <dbReference type="ARBA" id="ARBA00022475"/>
    </source>
</evidence>
<dbReference type="InterPro" id="IPR023836">
    <property type="entry name" value="EccCa-like_Actinobacteria"/>
</dbReference>
<feature type="domain" description="FtsK" evidence="11">
    <location>
        <begin position="722"/>
        <end position="913"/>
    </location>
</feature>
<dbReference type="InterPro" id="IPR027417">
    <property type="entry name" value="P-loop_NTPase"/>
</dbReference>
<dbReference type="PANTHER" id="PTHR22683:SF1">
    <property type="entry name" value="TYPE VII SECRETION SYSTEM PROTEIN ESSC"/>
    <property type="match status" value="1"/>
</dbReference>